<protein>
    <recommendedName>
        <fullName evidence="4 12">Ribosomal RNA small subunit methyltransferase E</fullName>
        <ecNumber evidence="3 12">2.1.1.193</ecNumber>
    </recommendedName>
</protein>
<comment type="caution">
    <text evidence="15">The sequence shown here is derived from an EMBL/GenBank/DDBJ whole genome shotgun (WGS) entry which is preliminary data.</text>
</comment>
<evidence type="ECO:0000259" key="13">
    <source>
        <dbReference type="Pfam" id="PF04452"/>
    </source>
</evidence>
<evidence type="ECO:0000256" key="2">
    <source>
        <dbReference type="ARBA" id="ARBA00005528"/>
    </source>
</evidence>
<evidence type="ECO:0000256" key="10">
    <source>
        <dbReference type="ARBA" id="ARBA00025699"/>
    </source>
</evidence>
<dbReference type="EMBL" id="JAAWWK010000005">
    <property type="protein sequence ID" value="NKI18488.1"/>
    <property type="molecule type" value="Genomic_DNA"/>
</dbReference>
<dbReference type="InterPro" id="IPR046887">
    <property type="entry name" value="RsmE_PUA-like"/>
</dbReference>
<evidence type="ECO:0000256" key="12">
    <source>
        <dbReference type="PIRNR" id="PIRNR015601"/>
    </source>
</evidence>
<comment type="similarity">
    <text evidence="2 12">Belongs to the RNA methyltransferase RsmE family.</text>
</comment>
<dbReference type="Gene3D" id="2.40.240.20">
    <property type="entry name" value="Hypothetical PUA domain-like, domain 1"/>
    <property type="match status" value="1"/>
</dbReference>
<dbReference type="NCBIfam" id="TIGR00046">
    <property type="entry name" value="RsmE family RNA methyltransferase"/>
    <property type="match status" value="1"/>
</dbReference>
<keyword evidence="6 12" id="KW-0698">rRNA processing</keyword>
<dbReference type="NCBIfam" id="NF008692">
    <property type="entry name" value="PRK11713.1-5"/>
    <property type="match status" value="1"/>
</dbReference>
<dbReference type="PIRSF" id="PIRSF015601">
    <property type="entry name" value="MTase_slr0722"/>
    <property type="match status" value="1"/>
</dbReference>
<evidence type="ECO:0000313" key="15">
    <source>
        <dbReference type="EMBL" id="NKI18488.1"/>
    </source>
</evidence>
<comment type="function">
    <text evidence="10 12">Specifically methylates the N3 position of the uracil ring of uridine 1498 (m3U1498) in 16S rRNA. Acts on the fully assembled 30S ribosomal subunit.</text>
</comment>
<proteinExistence type="inferred from homology"/>
<dbReference type="InterPro" id="IPR006700">
    <property type="entry name" value="RsmE"/>
</dbReference>
<gene>
    <name evidence="15" type="ORF">HCU74_13815</name>
</gene>
<dbReference type="SUPFAM" id="SSF75217">
    <property type="entry name" value="alpha/beta knot"/>
    <property type="match status" value="1"/>
</dbReference>
<keyword evidence="8 12" id="KW-0808">Transferase</keyword>
<comment type="subcellular location">
    <subcellularLocation>
        <location evidence="1 12">Cytoplasm</location>
    </subcellularLocation>
</comment>
<reference evidence="15 16" key="1">
    <citation type="submission" date="2020-04" db="EMBL/GenBank/DDBJ databases">
        <authorList>
            <person name="Yoon J."/>
        </authorList>
    </citation>
    <scope>NUCLEOTIDE SEQUENCE [LARGE SCALE GENOMIC DNA]</scope>
    <source>
        <strain evidence="15 16">KMU-166</strain>
    </source>
</reference>
<dbReference type="Pfam" id="PF20260">
    <property type="entry name" value="PUA_4"/>
    <property type="match status" value="1"/>
</dbReference>
<keyword evidence="7 12" id="KW-0489">Methyltransferase</keyword>
<dbReference type="SUPFAM" id="SSF88697">
    <property type="entry name" value="PUA domain-like"/>
    <property type="match status" value="1"/>
</dbReference>
<evidence type="ECO:0000313" key="16">
    <source>
        <dbReference type="Proteomes" id="UP000765845"/>
    </source>
</evidence>
<keyword evidence="16" id="KW-1185">Reference proteome</keyword>
<evidence type="ECO:0000256" key="1">
    <source>
        <dbReference type="ARBA" id="ARBA00004496"/>
    </source>
</evidence>
<feature type="domain" description="Ribosomal RNA small subunit methyltransferase E PUA-like" evidence="14">
    <location>
        <begin position="20"/>
        <end position="66"/>
    </location>
</feature>
<evidence type="ECO:0000256" key="11">
    <source>
        <dbReference type="ARBA" id="ARBA00047944"/>
    </source>
</evidence>
<dbReference type="GO" id="GO:0032259">
    <property type="term" value="P:methylation"/>
    <property type="evidence" value="ECO:0007669"/>
    <property type="project" value="UniProtKB-KW"/>
</dbReference>
<evidence type="ECO:0000256" key="4">
    <source>
        <dbReference type="ARBA" id="ARBA00013673"/>
    </source>
</evidence>
<evidence type="ECO:0000256" key="7">
    <source>
        <dbReference type="ARBA" id="ARBA00022603"/>
    </source>
</evidence>
<dbReference type="GO" id="GO:0008168">
    <property type="term" value="F:methyltransferase activity"/>
    <property type="evidence" value="ECO:0007669"/>
    <property type="project" value="UniProtKB-KW"/>
</dbReference>
<organism evidence="15 16">
    <name type="scientific">Spongiibacter thalassae</name>
    <dbReference type="NCBI Taxonomy" id="2721624"/>
    <lineage>
        <taxon>Bacteria</taxon>
        <taxon>Pseudomonadati</taxon>
        <taxon>Pseudomonadota</taxon>
        <taxon>Gammaproteobacteria</taxon>
        <taxon>Cellvibrionales</taxon>
        <taxon>Spongiibacteraceae</taxon>
        <taxon>Spongiibacter</taxon>
    </lineage>
</organism>
<evidence type="ECO:0000256" key="8">
    <source>
        <dbReference type="ARBA" id="ARBA00022679"/>
    </source>
</evidence>
<comment type="catalytic activity">
    <reaction evidence="11 12">
        <text>uridine(1498) in 16S rRNA + S-adenosyl-L-methionine = N(3)-methyluridine(1498) in 16S rRNA + S-adenosyl-L-homocysteine + H(+)</text>
        <dbReference type="Rhea" id="RHEA:42920"/>
        <dbReference type="Rhea" id="RHEA-COMP:10283"/>
        <dbReference type="Rhea" id="RHEA-COMP:10284"/>
        <dbReference type="ChEBI" id="CHEBI:15378"/>
        <dbReference type="ChEBI" id="CHEBI:57856"/>
        <dbReference type="ChEBI" id="CHEBI:59789"/>
        <dbReference type="ChEBI" id="CHEBI:65315"/>
        <dbReference type="ChEBI" id="CHEBI:74502"/>
        <dbReference type="EC" id="2.1.1.193"/>
    </reaction>
</comment>
<evidence type="ECO:0000256" key="6">
    <source>
        <dbReference type="ARBA" id="ARBA00022552"/>
    </source>
</evidence>
<evidence type="ECO:0000259" key="14">
    <source>
        <dbReference type="Pfam" id="PF20260"/>
    </source>
</evidence>
<dbReference type="Gene3D" id="3.40.1280.10">
    <property type="match status" value="1"/>
</dbReference>
<dbReference type="RefSeq" id="WP_168451024.1">
    <property type="nucleotide sequence ID" value="NZ_JAAWWK010000005.1"/>
</dbReference>
<dbReference type="PANTHER" id="PTHR30027:SF3">
    <property type="entry name" value="16S RRNA (URACIL(1498)-N(3))-METHYLTRANSFERASE"/>
    <property type="match status" value="1"/>
</dbReference>
<evidence type="ECO:0000256" key="5">
    <source>
        <dbReference type="ARBA" id="ARBA00022490"/>
    </source>
</evidence>
<dbReference type="Proteomes" id="UP000765845">
    <property type="component" value="Unassembled WGS sequence"/>
</dbReference>
<accession>A0ABX1GJ38</accession>
<keyword evidence="5 12" id="KW-0963">Cytoplasm</keyword>
<dbReference type="CDD" id="cd18084">
    <property type="entry name" value="RsmE-like"/>
    <property type="match status" value="1"/>
</dbReference>
<evidence type="ECO:0000256" key="9">
    <source>
        <dbReference type="ARBA" id="ARBA00022691"/>
    </source>
</evidence>
<name>A0ABX1GJ38_9GAMM</name>
<dbReference type="InterPro" id="IPR029026">
    <property type="entry name" value="tRNA_m1G_MTases_N"/>
</dbReference>
<dbReference type="Pfam" id="PF04452">
    <property type="entry name" value="Methyltrans_RNA"/>
    <property type="match status" value="1"/>
</dbReference>
<keyword evidence="9 12" id="KW-0949">S-adenosyl-L-methionine</keyword>
<dbReference type="InterPro" id="IPR015947">
    <property type="entry name" value="PUA-like_sf"/>
</dbReference>
<feature type="domain" description="Ribosomal RNA small subunit methyltransferase E methyltransferase" evidence="13">
    <location>
        <begin position="77"/>
        <end position="236"/>
    </location>
</feature>
<dbReference type="PANTHER" id="PTHR30027">
    <property type="entry name" value="RIBOSOMAL RNA SMALL SUBUNIT METHYLTRANSFERASE E"/>
    <property type="match status" value="1"/>
</dbReference>
<evidence type="ECO:0000256" key="3">
    <source>
        <dbReference type="ARBA" id="ARBA00012328"/>
    </source>
</evidence>
<dbReference type="InterPro" id="IPR046886">
    <property type="entry name" value="RsmE_MTase_dom"/>
</dbReference>
<sequence>MRVPRIYTSQALANGATIALEERAAHYLLQVLRMKVGRELRLFNGDGSSYHAVVSAATRRDISCTVTAVEGDVHAEPALDIELAIGISKGDRMDTVVQKATELGVSRIVPLRTARVDVKLDDAREQKKWHHWQQVMISACEQCGRNRLVELAPLQSLEHWLGECSAALKLVLQPHDDAPLSARQKPESLALLVGPEGGLSAEEIDSSLASGFTSLRLGPRVLRTETAPLAALSILQFHWGDMG</sequence>
<dbReference type="InterPro" id="IPR029028">
    <property type="entry name" value="Alpha/beta_knot_MTases"/>
</dbReference>
<dbReference type="EC" id="2.1.1.193" evidence="3 12"/>